<proteinExistence type="predicted"/>
<feature type="signal peptide" evidence="1">
    <location>
        <begin position="1"/>
        <end position="19"/>
    </location>
</feature>
<dbReference type="STRING" id="452637.Oter_1595"/>
<evidence type="ECO:0000313" key="2">
    <source>
        <dbReference type="EMBL" id="ACB74879.1"/>
    </source>
</evidence>
<dbReference type="Proteomes" id="UP000007013">
    <property type="component" value="Chromosome"/>
</dbReference>
<dbReference type="OrthoDB" id="179373at2"/>
<dbReference type="HOGENOM" id="CLU_733282_0_0_0"/>
<sequence length="383" mass="41850">MKITRLIAVSALLTTGAYAAPFLAISDNAEIFLTGTLGVRADDNIFMTPDAQSDTIWDINPGVQLVFGRSSMLQGTWSVVESFANYSDHSDLNSNLFSTAFNAAYDDGKAKSTFNASFNEINQNTVDVRSNGDALIRRDVFAIGGQSEVNVSEKSSVAVGVQYTGTNYKRIGFSDSKVGTIPVSYYYEMTPKVDMALTYRYRQSWLQHGYDSKDHAVTVGARGEFTPKLTGQVHVGVTQRNFRHHKGLPDLDDKTLLGIDSSLSYAVSPKSTLQFGVSNDFDANSQGNQQKNLTIRGSAISNISDEWSVLIGASYRAINYYAQGGMTAKARTDDYMEGQIGATYKVNEYLQITGALALRSNKSDLDTSDFDNSVVSLAANLRF</sequence>
<organism evidence="2 3">
    <name type="scientific">Opitutus terrae (strain DSM 11246 / JCM 15787 / PB90-1)</name>
    <dbReference type="NCBI Taxonomy" id="452637"/>
    <lineage>
        <taxon>Bacteria</taxon>
        <taxon>Pseudomonadati</taxon>
        <taxon>Verrucomicrobiota</taxon>
        <taxon>Opitutia</taxon>
        <taxon>Opitutales</taxon>
        <taxon>Opitutaceae</taxon>
        <taxon>Opitutus</taxon>
    </lineage>
</organism>
<dbReference type="KEGG" id="ote:Oter_1595"/>
<dbReference type="RefSeq" id="WP_012374417.1">
    <property type="nucleotide sequence ID" value="NC_010571.1"/>
</dbReference>
<dbReference type="Pfam" id="PF10082">
    <property type="entry name" value="BBP2_2"/>
    <property type="match status" value="1"/>
</dbReference>
<evidence type="ECO:0000256" key="1">
    <source>
        <dbReference type="SAM" id="SignalP"/>
    </source>
</evidence>
<dbReference type="InterPro" id="IPR018759">
    <property type="entry name" value="BBP2_2"/>
</dbReference>
<protein>
    <submittedName>
        <fullName evidence="2">Uncharacterized protein</fullName>
    </submittedName>
</protein>
<gene>
    <name evidence="2" type="ordered locus">Oter_1595</name>
</gene>
<name>B1ZTU6_OPITP</name>
<dbReference type="eggNOG" id="COG5338">
    <property type="taxonomic scope" value="Bacteria"/>
</dbReference>
<feature type="chain" id="PRO_5002772698" evidence="1">
    <location>
        <begin position="20"/>
        <end position="383"/>
    </location>
</feature>
<evidence type="ECO:0000313" key="3">
    <source>
        <dbReference type="Proteomes" id="UP000007013"/>
    </source>
</evidence>
<accession>B1ZTU6</accession>
<dbReference type="EMBL" id="CP001032">
    <property type="protein sequence ID" value="ACB74879.1"/>
    <property type="molecule type" value="Genomic_DNA"/>
</dbReference>
<keyword evidence="3" id="KW-1185">Reference proteome</keyword>
<reference evidence="2 3" key="1">
    <citation type="journal article" date="2011" name="J. Bacteriol.">
        <title>Genome sequence of the verrucomicrobium Opitutus terrae PB90-1, an abundant inhabitant of rice paddy soil ecosystems.</title>
        <authorList>
            <person name="van Passel M.W."/>
            <person name="Kant R."/>
            <person name="Palva A."/>
            <person name="Copeland A."/>
            <person name="Lucas S."/>
            <person name="Lapidus A."/>
            <person name="Glavina del Rio T."/>
            <person name="Pitluck S."/>
            <person name="Goltsman E."/>
            <person name="Clum A."/>
            <person name="Sun H."/>
            <person name="Schmutz J."/>
            <person name="Larimer F.W."/>
            <person name="Land M.L."/>
            <person name="Hauser L."/>
            <person name="Kyrpides N."/>
            <person name="Mikhailova N."/>
            <person name="Richardson P.P."/>
            <person name="Janssen P.H."/>
            <person name="de Vos W.M."/>
            <person name="Smidt H."/>
        </authorList>
    </citation>
    <scope>NUCLEOTIDE SEQUENCE [LARGE SCALE GENOMIC DNA]</scope>
    <source>
        <strain evidence="3">DSM 11246 / JCM 15787 / PB90-1</strain>
    </source>
</reference>
<dbReference type="AlphaFoldDB" id="B1ZTU6"/>
<keyword evidence="1" id="KW-0732">Signal</keyword>